<feature type="domain" description="Response regulatory" evidence="8">
    <location>
        <begin position="5"/>
        <end position="118"/>
    </location>
</feature>
<protein>
    <submittedName>
        <fullName evidence="10">Response regulator transcription factor</fullName>
    </submittedName>
</protein>
<evidence type="ECO:0000313" key="10">
    <source>
        <dbReference type="EMBL" id="MFD1480295.1"/>
    </source>
</evidence>
<keyword evidence="5" id="KW-0804">Transcription</keyword>
<sequence>MSLHRLLLVEDDADMAAMLAAYLQRQGFHVACAHDRAGALAALRGGRVDLILLDVSLGDDNGVQICAEIREAQDVPIIMVSALSADHQRMAGYEVGADDYIAKPFNPDLLLARIRAVLRRAGRVPSLSHRRRDSLLRFAGWRYDARRDEVTAPGGWQVSLSSRETALLRVFLANPLIPLTREEIAAALDDDETADGAADGAAGGRAIDMLVGRLRHKTEAGLIRTERGLGYVLTTEVTREPQ</sequence>
<dbReference type="Gene3D" id="3.40.50.2300">
    <property type="match status" value="1"/>
</dbReference>
<keyword evidence="11" id="KW-1185">Reference proteome</keyword>
<accession>A0ABW4DW23</accession>
<dbReference type="SUPFAM" id="SSF46894">
    <property type="entry name" value="C-terminal effector domain of the bipartite response regulators"/>
    <property type="match status" value="1"/>
</dbReference>
<dbReference type="Pfam" id="PF00486">
    <property type="entry name" value="Trans_reg_C"/>
    <property type="match status" value="1"/>
</dbReference>
<dbReference type="SMART" id="SM00448">
    <property type="entry name" value="REC"/>
    <property type="match status" value="1"/>
</dbReference>
<comment type="caution">
    <text evidence="10">The sequence shown here is derived from an EMBL/GenBank/DDBJ whole genome shotgun (WGS) entry which is preliminary data.</text>
</comment>
<proteinExistence type="predicted"/>
<dbReference type="PANTHER" id="PTHR48111">
    <property type="entry name" value="REGULATOR OF RPOS"/>
    <property type="match status" value="1"/>
</dbReference>
<dbReference type="InterPro" id="IPR039420">
    <property type="entry name" value="WalR-like"/>
</dbReference>
<evidence type="ECO:0000259" key="9">
    <source>
        <dbReference type="PROSITE" id="PS51755"/>
    </source>
</evidence>
<keyword evidence="1 6" id="KW-0597">Phosphoprotein</keyword>
<dbReference type="InterPro" id="IPR011006">
    <property type="entry name" value="CheY-like_superfamily"/>
</dbReference>
<evidence type="ECO:0000256" key="3">
    <source>
        <dbReference type="ARBA" id="ARBA00023015"/>
    </source>
</evidence>
<evidence type="ECO:0000259" key="8">
    <source>
        <dbReference type="PROSITE" id="PS50110"/>
    </source>
</evidence>
<gene>
    <name evidence="10" type="ORF">ACFQ5P_03185</name>
</gene>
<evidence type="ECO:0000256" key="7">
    <source>
        <dbReference type="PROSITE-ProRule" id="PRU01091"/>
    </source>
</evidence>
<dbReference type="PROSITE" id="PS50110">
    <property type="entry name" value="RESPONSE_REGULATORY"/>
    <property type="match status" value="1"/>
</dbReference>
<dbReference type="Proteomes" id="UP001597302">
    <property type="component" value="Unassembled WGS sequence"/>
</dbReference>
<dbReference type="CDD" id="cd00383">
    <property type="entry name" value="trans_reg_C"/>
    <property type="match status" value="1"/>
</dbReference>
<dbReference type="InterPro" id="IPR016032">
    <property type="entry name" value="Sig_transdc_resp-reg_C-effctor"/>
</dbReference>
<dbReference type="InterPro" id="IPR001789">
    <property type="entry name" value="Sig_transdc_resp-reg_receiver"/>
</dbReference>
<dbReference type="PROSITE" id="PS51755">
    <property type="entry name" value="OMPR_PHOB"/>
    <property type="match status" value="1"/>
</dbReference>
<evidence type="ECO:0000256" key="5">
    <source>
        <dbReference type="ARBA" id="ARBA00023163"/>
    </source>
</evidence>
<keyword evidence="4 7" id="KW-0238">DNA-binding</keyword>
<evidence type="ECO:0000256" key="6">
    <source>
        <dbReference type="PROSITE-ProRule" id="PRU00169"/>
    </source>
</evidence>
<keyword evidence="3" id="KW-0805">Transcription regulation</keyword>
<evidence type="ECO:0000256" key="4">
    <source>
        <dbReference type="ARBA" id="ARBA00023125"/>
    </source>
</evidence>
<dbReference type="RefSeq" id="WP_131573017.1">
    <property type="nucleotide sequence ID" value="NZ_CBCSAJ010000012.1"/>
</dbReference>
<name>A0ABW4DW23_9RHOB</name>
<keyword evidence="2" id="KW-0902">Two-component regulatory system</keyword>
<dbReference type="Pfam" id="PF00072">
    <property type="entry name" value="Response_reg"/>
    <property type="match status" value="1"/>
</dbReference>
<feature type="DNA-binding region" description="OmpR/PhoB-type" evidence="7">
    <location>
        <begin position="133"/>
        <end position="235"/>
    </location>
</feature>
<organism evidence="10 11">
    <name type="scientific">Paracoccus nototheniae</name>
    <dbReference type="NCBI Taxonomy" id="2489002"/>
    <lineage>
        <taxon>Bacteria</taxon>
        <taxon>Pseudomonadati</taxon>
        <taxon>Pseudomonadota</taxon>
        <taxon>Alphaproteobacteria</taxon>
        <taxon>Rhodobacterales</taxon>
        <taxon>Paracoccaceae</taxon>
        <taxon>Paracoccus</taxon>
    </lineage>
</organism>
<dbReference type="Gene3D" id="1.10.10.10">
    <property type="entry name" value="Winged helix-like DNA-binding domain superfamily/Winged helix DNA-binding domain"/>
    <property type="match status" value="1"/>
</dbReference>
<evidence type="ECO:0000256" key="2">
    <source>
        <dbReference type="ARBA" id="ARBA00023012"/>
    </source>
</evidence>
<dbReference type="SUPFAM" id="SSF52172">
    <property type="entry name" value="CheY-like"/>
    <property type="match status" value="1"/>
</dbReference>
<dbReference type="PANTHER" id="PTHR48111:SF4">
    <property type="entry name" value="DNA-BINDING DUAL TRANSCRIPTIONAL REGULATOR OMPR"/>
    <property type="match status" value="1"/>
</dbReference>
<reference evidence="11" key="1">
    <citation type="journal article" date="2019" name="Int. J. Syst. Evol. Microbiol.">
        <title>The Global Catalogue of Microorganisms (GCM) 10K type strain sequencing project: providing services to taxonomists for standard genome sequencing and annotation.</title>
        <authorList>
            <consortium name="The Broad Institute Genomics Platform"/>
            <consortium name="The Broad Institute Genome Sequencing Center for Infectious Disease"/>
            <person name="Wu L."/>
            <person name="Ma J."/>
        </authorList>
    </citation>
    <scope>NUCLEOTIDE SEQUENCE [LARGE SCALE GENOMIC DNA]</scope>
    <source>
        <strain evidence="11">CCM 8875</strain>
    </source>
</reference>
<dbReference type="SMART" id="SM00862">
    <property type="entry name" value="Trans_reg_C"/>
    <property type="match status" value="1"/>
</dbReference>
<dbReference type="EMBL" id="JBHTOQ010000003">
    <property type="protein sequence ID" value="MFD1480295.1"/>
    <property type="molecule type" value="Genomic_DNA"/>
</dbReference>
<dbReference type="Gene3D" id="6.10.250.690">
    <property type="match status" value="1"/>
</dbReference>
<evidence type="ECO:0000313" key="11">
    <source>
        <dbReference type="Proteomes" id="UP001597302"/>
    </source>
</evidence>
<feature type="domain" description="OmpR/PhoB-type" evidence="9">
    <location>
        <begin position="133"/>
        <end position="235"/>
    </location>
</feature>
<evidence type="ECO:0000256" key="1">
    <source>
        <dbReference type="ARBA" id="ARBA00022553"/>
    </source>
</evidence>
<feature type="modified residue" description="4-aspartylphosphate" evidence="6">
    <location>
        <position position="54"/>
    </location>
</feature>
<dbReference type="InterPro" id="IPR001867">
    <property type="entry name" value="OmpR/PhoB-type_DNA-bd"/>
</dbReference>
<dbReference type="InterPro" id="IPR036388">
    <property type="entry name" value="WH-like_DNA-bd_sf"/>
</dbReference>